<dbReference type="InterPro" id="IPR036964">
    <property type="entry name" value="RASGEF_cat_dom_sf"/>
</dbReference>
<proteinExistence type="predicted"/>
<evidence type="ECO:0000256" key="1">
    <source>
        <dbReference type="ARBA" id="ARBA00022658"/>
    </source>
</evidence>
<dbReference type="Pfam" id="PF00617">
    <property type="entry name" value="RasGEF"/>
    <property type="match status" value="1"/>
</dbReference>
<dbReference type="InterPro" id="IPR008937">
    <property type="entry name" value="Ras-like_GEF"/>
</dbReference>
<feature type="region of interest" description="Disordered" evidence="3">
    <location>
        <begin position="472"/>
        <end position="540"/>
    </location>
</feature>
<feature type="region of interest" description="Disordered" evidence="3">
    <location>
        <begin position="747"/>
        <end position="770"/>
    </location>
</feature>
<dbReference type="SMART" id="SM00314">
    <property type="entry name" value="RA"/>
    <property type="match status" value="1"/>
</dbReference>
<dbReference type="SUPFAM" id="SSF48366">
    <property type="entry name" value="Ras GEF"/>
    <property type="match status" value="1"/>
</dbReference>
<feature type="compositionally biased region" description="Polar residues" evidence="3">
    <location>
        <begin position="527"/>
        <end position="540"/>
    </location>
</feature>
<feature type="compositionally biased region" description="Basic residues" evidence="3">
    <location>
        <begin position="634"/>
        <end position="647"/>
    </location>
</feature>
<feature type="domain" description="Ras-associating" evidence="5">
    <location>
        <begin position="54"/>
        <end position="139"/>
    </location>
</feature>
<protein>
    <submittedName>
        <fullName evidence="6">Uncharacterized protein</fullName>
    </submittedName>
</protein>
<keyword evidence="1 2" id="KW-0344">Guanine-nucleotide releasing factor</keyword>
<dbReference type="Proteomes" id="UP000682733">
    <property type="component" value="Unassembled WGS sequence"/>
</dbReference>
<comment type="caution">
    <text evidence="6">The sequence shown here is derived from an EMBL/GenBank/DDBJ whole genome shotgun (WGS) entry which is preliminary data.</text>
</comment>
<dbReference type="SMART" id="SM00147">
    <property type="entry name" value="RasGEF"/>
    <property type="match status" value="1"/>
</dbReference>
<evidence type="ECO:0000256" key="2">
    <source>
        <dbReference type="PROSITE-ProRule" id="PRU00168"/>
    </source>
</evidence>
<dbReference type="InterPro" id="IPR001895">
    <property type="entry name" value="RASGEF_cat_dom"/>
</dbReference>
<dbReference type="PROSITE" id="PS50009">
    <property type="entry name" value="RASGEF_CAT"/>
    <property type="match status" value="1"/>
</dbReference>
<dbReference type="EMBL" id="CAJOBA010000292">
    <property type="protein sequence ID" value="CAF3520700.1"/>
    <property type="molecule type" value="Genomic_DNA"/>
</dbReference>
<evidence type="ECO:0000259" key="5">
    <source>
        <dbReference type="PROSITE" id="PS50200"/>
    </source>
</evidence>
<feature type="compositionally biased region" description="Low complexity" evidence="3">
    <location>
        <begin position="569"/>
        <end position="585"/>
    </location>
</feature>
<dbReference type="GO" id="GO:0016324">
    <property type="term" value="C:apical plasma membrane"/>
    <property type="evidence" value="ECO:0007669"/>
    <property type="project" value="TreeGrafter"/>
</dbReference>
<dbReference type="EMBL" id="CAJNOK010000292">
    <property type="protein sequence ID" value="CAF0743000.1"/>
    <property type="molecule type" value="Genomic_DNA"/>
</dbReference>
<evidence type="ECO:0000313" key="7">
    <source>
        <dbReference type="EMBL" id="CAF3520700.1"/>
    </source>
</evidence>
<dbReference type="Pfam" id="PF00788">
    <property type="entry name" value="RA"/>
    <property type="match status" value="1"/>
</dbReference>
<feature type="region of interest" description="Disordered" evidence="3">
    <location>
        <begin position="625"/>
        <end position="680"/>
    </location>
</feature>
<dbReference type="SUPFAM" id="SSF54236">
    <property type="entry name" value="Ubiquitin-like"/>
    <property type="match status" value="1"/>
</dbReference>
<evidence type="ECO:0000313" key="8">
    <source>
        <dbReference type="Proteomes" id="UP000677228"/>
    </source>
</evidence>
<sequence>MSSQIELDTAVESVLDTSTSSQKSLNRSSSNPDLSQNKTISSSISLLNDDVDNSAFVVKVYRSDQSFKYFPVHKDTTAKQLVMLAITEFGIADPSRCYSLCEVSAENGVIKQKRLSDQIDNLPERLPLNARYYLKNNHSTETLVPDQMAHELIREAQINFLQLDALEICAQLTLKDFSLFKNIQPTEYIDHVFKLNSLYGSPNLDKFLKLPNQEMYWTITEIVRETNIVRRSKVIKHFIKIAKCCKEMKNFNSMFAVISGLDHKAVQRLQTTWERIPDKYKKFFEELKSLLDLSRNMSVYRNLLKSELIVPPIIPMFPVCMKDLTFIHLGNQSEDDGLINFEKLRMLAKEIRHIIGMSSSSYDISNMFDSPTPHSHVFAGFGNSTDAFSTIKRTHTGMRLSVVANAKRLYDEASMVKKVKAYLSTAEVIQDESRLVDLANQCEPVCSSPSSGTIAASSIQEENEKFVFITTPVDDNKHKNNRRAPSPSSPLGLVNAIIQNVSTLKRRGPSPSTSSLSSNSSCDRRPGQQTKFDSYAGTQSPDAVNKLLQLSDSNRVKPRAPQRPFYHHPVSPLPLTSSISTTNPTSVNLATTSTTPLLSMPTSSPPLLTLNKRQVSNVKIALTSESSSLNPSSHRLKHHHHRYHHHYSNSNSKSSVDQPLSGSPVSHDGDSGRGSLNSTNECIADNNITINGLTGGSHSSSNSTTSESTVLDSYSTKYSTSKHRPPLPVSMSVATVSQSQKMRNWMKRSQSQNEVDSDTNRINSVTDEQNNPLELDYEEQVTAV</sequence>
<evidence type="ECO:0000256" key="3">
    <source>
        <dbReference type="SAM" id="MobiDB-lite"/>
    </source>
</evidence>
<dbReference type="PANTHER" id="PTHR23113:SF249">
    <property type="entry name" value="RAP GUANINE NUCLEOTIDE EXCHANGE FACTOR 6"/>
    <property type="match status" value="1"/>
</dbReference>
<feature type="region of interest" description="Disordered" evidence="3">
    <location>
        <begin position="552"/>
        <end position="585"/>
    </location>
</feature>
<accession>A0A8S2CLT8</accession>
<dbReference type="Gene3D" id="1.10.840.10">
    <property type="entry name" value="Ras guanine-nucleotide exchange factors catalytic domain"/>
    <property type="match status" value="1"/>
</dbReference>
<reference evidence="6" key="1">
    <citation type="submission" date="2021-02" db="EMBL/GenBank/DDBJ databases">
        <authorList>
            <person name="Nowell W R."/>
        </authorList>
    </citation>
    <scope>NUCLEOTIDE SEQUENCE</scope>
</reference>
<gene>
    <name evidence="6" type="ORF">OVA965_LOCUS1556</name>
    <name evidence="7" type="ORF">TMI583_LOCUS1556</name>
</gene>
<evidence type="ECO:0000259" key="4">
    <source>
        <dbReference type="PROSITE" id="PS50009"/>
    </source>
</evidence>
<dbReference type="GO" id="GO:0005085">
    <property type="term" value="F:guanyl-nucleotide exchange factor activity"/>
    <property type="evidence" value="ECO:0007669"/>
    <property type="project" value="UniProtKB-KW"/>
</dbReference>
<feature type="domain" description="Ras-GEF" evidence="4">
    <location>
        <begin position="164"/>
        <end position="391"/>
    </location>
</feature>
<feature type="compositionally biased region" description="Low complexity" evidence="3">
    <location>
        <begin position="510"/>
        <end position="521"/>
    </location>
</feature>
<dbReference type="PROSITE" id="PS50200">
    <property type="entry name" value="RA"/>
    <property type="match status" value="1"/>
</dbReference>
<name>A0A8S2CLT8_9BILA</name>
<dbReference type="Proteomes" id="UP000677228">
    <property type="component" value="Unassembled WGS sequence"/>
</dbReference>
<dbReference type="PANTHER" id="PTHR23113">
    <property type="entry name" value="GUANINE NUCLEOTIDE EXCHANGE FACTOR"/>
    <property type="match status" value="1"/>
</dbReference>
<dbReference type="CDD" id="cd01785">
    <property type="entry name" value="RA_PDZ-GEF1"/>
    <property type="match status" value="1"/>
</dbReference>
<organism evidence="6 8">
    <name type="scientific">Didymodactylos carnosus</name>
    <dbReference type="NCBI Taxonomy" id="1234261"/>
    <lineage>
        <taxon>Eukaryota</taxon>
        <taxon>Metazoa</taxon>
        <taxon>Spiralia</taxon>
        <taxon>Gnathifera</taxon>
        <taxon>Rotifera</taxon>
        <taxon>Eurotatoria</taxon>
        <taxon>Bdelloidea</taxon>
        <taxon>Philodinida</taxon>
        <taxon>Philodinidae</taxon>
        <taxon>Didymodactylos</taxon>
    </lineage>
</organism>
<dbReference type="InterPro" id="IPR023578">
    <property type="entry name" value="Ras_GEF_dom_sf"/>
</dbReference>
<dbReference type="InterPro" id="IPR000159">
    <property type="entry name" value="RA_dom"/>
</dbReference>
<evidence type="ECO:0000313" key="6">
    <source>
        <dbReference type="EMBL" id="CAF0743000.1"/>
    </source>
</evidence>
<dbReference type="GO" id="GO:0007265">
    <property type="term" value="P:Ras protein signal transduction"/>
    <property type="evidence" value="ECO:0007669"/>
    <property type="project" value="TreeGrafter"/>
</dbReference>
<dbReference type="CDD" id="cd00155">
    <property type="entry name" value="RasGEF"/>
    <property type="match status" value="1"/>
</dbReference>
<dbReference type="InterPro" id="IPR029071">
    <property type="entry name" value="Ubiquitin-like_domsf"/>
</dbReference>
<dbReference type="AlphaFoldDB" id="A0A8S2CLT8"/>